<dbReference type="AlphaFoldDB" id="A0A699K4F6"/>
<comment type="caution">
    <text evidence="1">The sequence shown here is derived from an EMBL/GenBank/DDBJ whole genome shotgun (WGS) entry which is preliminary data.</text>
</comment>
<sequence length="92" mass="11135">MTPIPPHDQRHFWLHYQIKGYTEEIVHDFEQKLKTIFERQVNRVHTLDFEGLTPNMWRDLAQRLRMVYTGDDGQEVPEKVTANDLFYIRSMD</sequence>
<name>A0A699K4F6_TANCI</name>
<evidence type="ECO:0000313" key="1">
    <source>
        <dbReference type="EMBL" id="GFA76177.1"/>
    </source>
</evidence>
<accession>A0A699K4F6</accession>
<dbReference type="EMBL" id="BKCJ010482998">
    <property type="protein sequence ID" value="GFA76177.1"/>
    <property type="molecule type" value="Genomic_DNA"/>
</dbReference>
<reference evidence="1" key="1">
    <citation type="journal article" date="2019" name="Sci. Rep.">
        <title>Draft genome of Tanacetum cinerariifolium, the natural source of mosquito coil.</title>
        <authorList>
            <person name="Yamashiro T."/>
            <person name="Shiraishi A."/>
            <person name="Satake H."/>
            <person name="Nakayama K."/>
        </authorList>
    </citation>
    <scope>NUCLEOTIDE SEQUENCE</scope>
</reference>
<gene>
    <name evidence="1" type="ORF">Tci_648149</name>
</gene>
<protein>
    <submittedName>
        <fullName evidence="1">Uncharacterized protein</fullName>
    </submittedName>
</protein>
<proteinExistence type="predicted"/>
<organism evidence="1">
    <name type="scientific">Tanacetum cinerariifolium</name>
    <name type="common">Dalmatian daisy</name>
    <name type="synonym">Chrysanthemum cinerariifolium</name>
    <dbReference type="NCBI Taxonomy" id="118510"/>
    <lineage>
        <taxon>Eukaryota</taxon>
        <taxon>Viridiplantae</taxon>
        <taxon>Streptophyta</taxon>
        <taxon>Embryophyta</taxon>
        <taxon>Tracheophyta</taxon>
        <taxon>Spermatophyta</taxon>
        <taxon>Magnoliopsida</taxon>
        <taxon>eudicotyledons</taxon>
        <taxon>Gunneridae</taxon>
        <taxon>Pentapetalae</taxon>
        <taxon>asterids</taxon>
        <taxon>campanulids</taxon>
        <taxon>Asterales</taxon>
        <taxon>Asteraceae</taxon>
        <taxon>Asteroideae</taxon>
        <taxon>Anthemideae</taxon>
        <taxon>Anthemidinae</taxon>
        <taxon>Tanacetum</taxon>
    </lineage>
</organism>